<feature type="chain" id="PRO_5045174356" evidence="3">
    <location>
        <begin position="43"/>
        <end position="434"/>
    </location>
</feature>
<dbReference type="InterPro" id="IPR051010">
    <property type="entry name" value="BCAA_transport"/>
</dbReference>
<protein>
    <submittedName>
        <fullName evidence="5">Branched-chain amino acid transport system substrate-binding protein</fullName>
    </submittedName>
</protein>
<evidence type="ECO:0000256" key="2">
    <source>
        <dbReference type="ARBA" id="ARBA00022729"/>
    </source>
</evidence>
<reference evidence="5 6" key="1">
    <citation type="submission" date="2023-07" db="EMBL/GenBank/DDBJ databases">
        <title>Sorghum-associated microbial communities from plants grown in Nebraska, USA.</title>
        <authorList>
            <person name="Schachtman D."/>
        </authorList>
    </citation>
    <scope>NUCLEOTIDE SEQUENCE [LARGE SCALE GENOMIC DNA]</scope>
    <source>
        <strain evidence="5 6">4249</strain>
    </source>
</reference>
<dbReference type="PANTHER" id="PTHR30483:SF6">
    <property type="entry name" value="PERIPLASMIC BINDING PROTEIN OF ABC TRANSPORTER FOR NATURAL AMINO ACIDS"/>
    <property type="match status" value="1"/>
</dbReference>
<sequence>MNQRTQEMTVRLRRRWLVGRRHGLKVLCIGLALQGGAAPVMADGPLAGKTVRIAFIDPLSGPLADVGRNGLRSWQFMAERKSGAGNAAGVRFLVAGFDNKGSPQESLNVLKVVIDQGFRYIVQGNSSGAAAALSDAVTRHNAQQPDKAVVFINYAAMDPALTNEKCSFWHFRIDADTSMKMRALTRFLKQQPDLKKVYLLNQNYAHGQQVALYFRQEIARQQADVTVVDDVLHAPFQVEDFRPYVQRIKESGAQAVITGNWGVDMRRLVQAMQEEGVNLPLFAYYPNLKGTPTALARAPSTMSVYQIAYSHTNQEAPMDEFASAFRKRYGEDLVVLASYDGLEMLGQAMQRIGSTDAARVAARLSGMIFQGFNGPVQMRADDHQLQKGVYISRWQKVDAAFPQGAEGTDHTFVPVQFLPGSEITGSSRCHMQRP</sequence>
<evidence type="ECO:0000313" key="6">
    <source>
        <dbReference type="Proteomes" id="UP001265700"/>
    </source>
</evidence>
<feature type="domain" description="Leucine-binding protein" evidence="4">
    <location>
        <begin position="50"/>
        <end position="395"/>
    </location>
</feature>
<evidence type="ECO:0000256" key="1">
    <source>
        <dbReference type="ARBA" id="ARBA00010062"/>
    </source>
</evidence>
<feature type="signal peptide" evidence="3">
    <location>
        <begin position="1"/>
        <end position="42"/>
    </location>
</feature>
<organism evidence="5 6">
    <name type="scientific">Hydrogenophaga palleronii</name>
    <dbReference type="NCBI Taxonomy" id="65655"/>
    <lineage>
        <taxon>Bacteria</taxon>
        <taxon>Pseudomonadati</taxon>
        <taxon>Pseudomonadota</taxon>
        <taxon>Betaproteobacteria</taxon>
        <taxon>Burkholderiales</taxon>
        <taxon>Comamonadaceae</taxon>
        <taxon>Hydrogenophaga</taxon>
    </lineage>
</organism>
<evidence type="ECO:0000313" key="5">
    <source>
        <dbReference type="EMBL" id="MDR7151450.1"/>
    </source>
</evidence>
<dbReference type="InterPro" id="IPR028082">
    <property type="entry name" value="Peripla_BP_I"/>
</dbReference>
<keyword evidence="6" id="KW-1185">Reference proteome</keyword>
<dbReference type="SUPFAM" id="SSF53822">
    <property type="entry name" value="Periplasmic binding protein-like I"/>
    <property type="match status" value="1"/>
</dbReference>
<gene>
    <name evidence="5" type="ORF">J2W49_003426</name>
</gene>
<accession>A0ABU1WQ76</accession>
<dbReference type="InterPro" id="IPR028081">
    <property type="entry name" value="Leu-bd"/>
</dbReference>
<dbReference type="Proteomes" id="UP001265700">
    <property type="component" value="Unassembled WGS sequence"/>
</dbReference>
<evidence type="ECO:0000259" key="4">
    <source>
        <dbReference type="Pfam" id="PF13458"/>
    </source>
</evidence>
<dbReference type="RefSeq" id="WP_310318852.1">
    <property type="nucleotide sequence ID" value="NZ_JAVDWU010000007.1"/>
</dbReference>
<dbReference type="Gene3D" id="3.40.50.2300">
    <property type="match status" value="2"/>
</dbReference>
<name>A0ABU1WQ76_9BURK</name>
<dbReference type="EMBL" id="JAVDWU010000007">
    <property type="protein sequence ID" value="MDR7151450.1"/>
    <property type="molecule type" value="Genomic_DNA"/>
</dbReference>
<comment type="caution">
    <text evidence="5">The sequence shown here is derived from an EMBL/GenBank/DDBJ whole genome shotgun (WGS) entry which is preliminary data.</text>
</comment>
<dbReference type="PANTHER" id="PTHR30483">
    <property type="entry name" value="LEUCINE-SPECIFIC-BINDING PROTEIN"/>
    <property type="match status" value="1"/>
</dbReference>
<keyword evidence="2 3" id="KW-0732">Signal</keyword>
<proteinExistence type="inferred from homology"/>
<comment type="similarity">
    <text evidence="1">Belongs to the leucine-binding protein family.</text>
</comment>
<evidence type="ECO:0000256" key="3">
    <source>
        <dbReference type="SAM" id="SignalP"/>
    </source>
</evidence>
<dbReference type="CDD" id="cd06329">
    <property type="entry name" value="PBP1_SBP-like"/>
    <property type="match status" value="1"/>
</dbReference>
<dbReference type="Pfam" id="PF13458">
    <property type="entry name" value="Peripla_BP_6"/>
    <property type="match status" value="1"/>
</dbReference>